<dbReference type="Gene3D" id="2.20.110.10">
    <property type="entry name" value="Histone H3 K4-specific methyltransferase SET7/9 N-terminal domain"/>
    <property type="match status" value="4"/>
</dbReference>
<evidence type="ECO:0000256" key="1">
    <source>
        <dbReference type="ARBA" id="ARBA00022737"/>
    </source>
</evidence>
<name>W5MET8_LEPOC</name>
<dbReference type="Pfam" id="PF02493">
    <property type="entry name" value="MORN"/>
    <property type="match status" value="8"/>
</dbReference>
<reference evidence="3" key="1">
    <citation type="submission" date="2011-12" db="EMBL/GenBank/DDBJ databases">
        <title>The Draft Genome of Lepisosteus oculatus.</title>
        <authorList>
            <consortium name="The Broad Institute Genome Assembly &amp; Analysis Group"/>
            <consortium name="Computational R&amp;D Group"/>
            <consortium name="and Sequencing Platform"/>
            <person name="Di Palma F."/>
            <person name="Alfoldi J."/>
            <person name="Johnson J."/>
            <person name="Berlin A."/>
            <person name="Gnerre S."/>
            <person name="Jaffe D."/>
            <person name="MacCallum I."/>
            <person name="Young S."/>
            <person name="Walker B.J."/>
            <person name="Lander E.S."/>
            <person name="Lindblad-Toh K."/>
        </authorList>
    </citation>
    <scope>NUCLEOTIDE SEQUENCE [LARGE SCALE GENOMIC DNA]</scope>
</reference>
<dbReference type="PANTHER" id="PTHR23084:SF263">
    <property type="entry name" value="MORN REPEAT-CONTAINING PROTEIN 1"/>
    <property type="match status" value="1"/>
</dbReference>
<dbReference type="HOGENOM" id="CLU_032017_4_1_1"/>
<evidence type="ECO:0000313" key="2">
    <source>
        <dbReference type="Ensembl" id="ENSLOCP00000006897.1"/>
    </source>
</evidence>
<dbReference type="Ensembl" id="ENSLOCT00000006905.1">
    <property type="protein sequence ID" value="ENSLOCP00000006897.1"/>
    <property type="gene ID" value="ENSLOCG00000005712.1"/>
</dbReference>
<dbReference type="EMBL" id="AHAT01009802">
    <property type="status" value="NOT_ANNOTATED_CDS"/>
    <property type="molecule type" value="Genomic_DNA"/>
</dbReference>
<accession>W5MET8</accession>
<dbReference type="SMART" id="SM00698">
    <property type="entry name" value="MORN"/>
    <property type="match status" value="8"/>
</dbReference>
<keyword evidence="3" id="KW-1185">Reference proteome</keyword>
<dbReference type="InParanoid" id="W5MET8"/>
<reference evidence="2" key="3">
    <citation type="submission" date="2025-09" db="UniProtKB">
        <authorList>
            <consortium name="Ensembl"/>
        </authorList>
    </citation>
    <scope>IDENTIFICATION</scope>
</reference>
<keyword evidence="1" id="KW-0677">Repeat</keyword>
<dbReference type="SUPFAM" id="SSF82185">
    <property type="entry name" value="Histone H3 K4-specific methyltransferase SET7/9 N-terminal domain"/>
    <property type="match status" value="2"/>
</dbReference>
<dbReference type="InterPro" id="IPR003409">
    <property type="entry name" value="MORN"/>
</dbReference>
<organism evidence="2 3">
    <name type="scientific">Lepisosteus oculatus</name>
    <name type="common">Spotted gar</name>
    <dbReference type="NCBI Taxonomy" id="7918"/>
    <lineage>
        <taxon>Eukaryota</taxon>
        <taxon>Metazoa</taxon>
        <taxon>Chordata</taxon>
        <taxon>Craniata</taxon>
        <taxon>Vertebrata</taxon>
        <taxon>Euteleostomi</taxon>
        <taxon>Actinopterygii</taxon>
        <taxon>Neopterygii</taxon>
        <taxon>Holostei</taxon>
        <taxon>Semionotiformes</taxon>
        <taxon>Lepisosteidae</taxon>
        <taxon>Lepisosteus</taxon>
    </lineage>
</organism>
<evidence type="ECO:0000313" key="3">
    <source>
        <dbReference type="Proteomes" id="UP000018468"/>
    </source>
</evidence>
<dbReference type="PANTHER" id="PTHR23084">
    <property type="entry name" value="PHOSPHATIDYLINOSITOL-4-PHOSPHATE 5-KINASE RELATED"/>
    <property type="match status" value="1"/>
</dbReference>
<dbReference type="STRING" id="7918.ENSLOCP00000006897"/>
<reference evidence="2" key="2">
    <citation type="submission" date="2025-08" db="UniProtKB">
        <authorList>
            <consortium name="Ensembl"/>
        </authorList>
    </citation>
    <scope>IDENTIFICATION</scope>
</reference>
<sequence length="248" mass="28036">MAASQKQQRNSQYYVGEVKSLLRDGYGLYVYPNSFFRYEGQWKLGKKHGHGKLVMKDGSYYEGEFVNGEIEGNGLRYWACSVGNTYSGQFNSGELHGYGVMQYGTGERFEGEFSFGLREGHGFLVDKEGQIYEGSFHKNKKHGEGQMTYRNGDQYEGDWILDQRQGHGVMHFADGSIYEGQWRNNLFNGQGTMIHCSGVIYEGLWTSGQPAGGASKIVIEGGDMLEVFQRSPFTLEVQLQNEEEEIIT</sequence>
<dbReference type="OMA" id="WNEDEPN"/>
<dbReference type="GeneTree" id="ENSGT00940000161806"/>
<dbReference type="eggNOG" id="KOG0231">
    <property type="taxonomic scope" value="Eukaryota"/>
</dbReference>
<dbReference type="Bgee" id="ENSLOCG00000005712">
    <property type="expression patterns" value="Expressed in testis and 5 other cell types or tissues"/>
</dbReference>
<dbReference type="Proteomes" id="UP000018468">
    <property type="component" value="Linkage group LG25"/>
</dbReference>
<dbReference type="AlphaFoldDB" id="W5MET8"/>
<protein>
    <submittedName>
        <fullName evidence="2">MORN repeat containing 1</fullName>
    </submittedName>
</protein>
<proteinExistence type="predicted"/>